<dbReference type="Pfam" id="PF08974">
    <property type="entry name" value="DUF1877"/>
    <property type="match status" value="1"/>
</dbReference>
<keyword evidence="2" id="KW-1185">Reference proteome</keyword>
<dbReference type="Proteomes" id="UP000279968">
    <property type="component" value="Unassembled WGS sequence"/>
</dbReference>
<dbReference type="Gene3D" id="3.40.1760.10">
    <property type="entry name" value="YfbM-like super family"/>
    <property type="match status" value="1"/>
</dbReference>
<dbReference type="SUPFAM" id="SSF111069">
    <property type="entry name" value="Hypothetical protein yfbM"/>
    <property type="match status" value="1"/>
</dbReference>
<organism evidence="1 2">
    <name type="scientific">Micromonospora costi</name>
    <dbReference type="NCBI Taxonomy" id="1530042"/>
    <lineage>
        <taxon>Bacteria</taxon>
        <taxon>Bacillati</taxon>
        <taxon>Actinomycetota</taxon>
        <taxon>Actinomycetes</taxon>
        <taxon>Micromonosporales</taxon>
        <taxon>Micromonosporaceae</taxon>
        <taxon>Micromonospora</taxon>
    </lineage>
</organism>
<reference evidence="1 2" key="1">
    <citation type="journal article" date="2015" name="Int. J. Syst. Evol. Microbiol.">
        <title>Micromonospora costi sp. nov., isolated from a leaf of Costus speciosus.</title>
        <authorList>
            <person name="Thawai C."/>
        </authorList>
    </citation>
    <scope>NUCLEOTIDE SEQUENCE [LARGE SCALE GENOMIC DNA]</scope>
    <source>
        <strain evidence="1 2">CS1-12</strain>
    </source>
</reference>
<gene>
    <name evidence="1" type="ORF">D7193_29035</name>
</gene>
<dbReference type="RefSeq" id="WP_120782842.1">
    <property type="nucleotide sequence ID" value="NZ_JBHLUP010000009.1"/>
</dbReference>
<sequence>MSFHMHLRATASNEIPQDFPSLHAFMWAAWEAHPEEYAAGIADSIEKDFGHVDELYTMGTDQGDATNAASTLPIFGGRHIYSSPVKDQPPFVILNPDETRGTAEFLRTLSFDERWQIAGAKLSKPYVGWEDENAARNIFLGYHNDLRTFYERTAQAGHAVIKAFWY</sequence>
<dbReference type="EMBL" id="RBAN01000007">
    <property type="protein sequence ID" value="RKN51415.1"/>
    <property type="molecule type" value="Genomic_DNA"/>
</dbReference>
<accession>A0A3A9ZT64</accession>
<evidence type="ECO:0000313" key="1">
    <source>
        <dbReference type="EMBL" id="RKN51415.1"/>
    </source>
</evidence>
<dbReference type="InterPro" id="IPR035944">
    <property type="entry name" value="YfbM-like_sf"/>
</dbReference>
<evidence type="ECO:0000313" key="2">
    <source>
        <dbReference type="Proteomes" id="UP000279968"/>
    </source>
</evidence>
<dbReference type="OrthoDB" id="3368025at2"/>
<comment type="caution">
    <text evidence="1">The sequence shown here is derived from an EMBL/GenBank/DDBJ whole genome shotgun (WGS) entry which is preliminary data.</text>
</comment>
<name>A0A3A9ZT64_9ACTN</name>
<protein>
    <submittedName>
        <fullName evidence="1">DUF1877 family protein</fullName>
    </submittedName>
</protein>
<dbReference type="InterPro" id="IPR015068">
    <property type="entry name" value="DUF1877"/>
</dbReference>
<proteinExistence type="predicted"/>
<dbReference type="AlphaFoldDB" id="A0A3A9ZT64"/>